<feature type="compositionally biased region" description="Low complexity" evidence="1">
    <location>
        <begin position="80"/>
        <end position="104"/>
    </location>
</feature>
<feature type="compositionally biased region" description="Low complexity" evidence="1">
    <location>
        <begin position="46"/>
        <end position="72"/>
    </location>
</feature>
<evidence type="ECO:0000313" key="3">
    <source>
        <dbReference type="EMBL" id="CAI9092074.1"/>
    </source>
</evidence>
<organism evidence="3 4">
    <name type="scientific">Oldenlandia corymbosa var. corymbosa</name>
    <dbReference type="NCBI Taxonomy" id="529605"/>
    <lineage>
        <taxon>Eukaryota</taxon>
        <taxon>Viridiplantae</taxon>
        <taxon>Streptophyta</taxon>
        <taxon>Embryophyta</taxon>
        <taxon>Tracheophyta</taxon>
        <taxon>Spermatophyta</taxon>
        <taxon>Magnoliopsida</taxon>
        <taxon>eudicotyledons</taxon>
        <taxon>Gunneridae</taxon>
        <taxon>Pentapetalae</taxon>
        <taxon>asterids</taxon>
        <taxon>lamiids</taxon>
        <taxon>Gentianales</taxon>
        <taxon>Rubiaceae</taxon>
        <taxon>Rubioideae</taxon>
        <taxon>Spermacoceae</taxon>
        <taxon>Hedyotis-Oldenlandia complex</taxon>
        <taxon>Oldenlandia</taxon>
    </lineage>
</organism>
<protein>
    <submittedName>
        <fullName evidence="3">OLC1v1027221C1</fullName>
    </submittedName>
</protein>
<feature type="transmembrane region" description="Helical" evidence="2">
    <location>
        <begin position="147"/>
        <end position="171"/>
    </location>
</feature>
<feature type="transmembrane region" description="Helical" evidence="2">
    <location>
        <begin position="183"/>
        <end position="205"/>
    </location>
</feature>
<dbReference type="PANTHER" id="PTHR37385:SF2">
    <property type="entry name" value="PROTEIN LPA2"/>
    <property type="match status" value="1"/>
</dbReference>
<keyword evidence="2" id="KW-0472">Membrane</keyword>
<dbReference type="EMBL" id="OX459118">
    <property type="protein sequence ID" value="CAI9092074.1"/>
    <property type="molecule type" value="Genomic_DNA"/>
</dbReference>
<keyword evidence="2" id="KW-0812">Transmembrane</keyword>
<feature type="region of interest" description="Disordered" evidence="1">
    <location>
        <begin position="42"/>
        <end position="138"/>
    </location>
</feature>
<evidence type="ECO:0000256" key="2">
    <source>
        <dbReference type="SAM" id="Phobius"/>
    </source>
</evidence>
<dbReference type="PANTHER" id="PTHR37385">
    <property type="entry name" value="PROTEIN LOW PSII ACCUMULATION 2, CHLOROPLASTIC"/>
    <property type="match status" value="1"/>
</dbReference>
<proteinExistence type="predicted"/>
<dbReference type="Proteomes" id="UP001161247">
    <property type="component" value="Chromosome 1"/>
</dbReference>
<reference evidence="3" key="1">
    <citation type="submission" date="2023-03" db="EMBL/GenBank/DDBJ databases">
        <authorList>
            <person name="Julca I."/>
        </authorList>
    </citation>
    <scope>NUCLEOTIDE SEQUENCE</scope>
</reference>
<evidence type="ECO:0000256" key="1">
    <source>
        <dbReference type="SAM" id="MobiDB-lite"/>
    </source>
</evidence>
<sequence>MALILRSPATTSFAIKKLHNPPYLLQCHNLPSIPKHRNLTVKFQDSSSSSSASTSEPSKSTESTTSSSSSAVAPPPPQKKPNSAAGLGFGSSAVSTKTSSPPTVSKKKQKGKRERASVIRRAPLEKPSFAAQNDEGKAKEQSQNESAFLLAWLGLGAIILVQGLVLAASGFLPEEVDRFFAKYLYPTFTPTVGLFVAGTVAYGVLKYLQNENLKNVE</sequence>
<dbReference type="AlphaFoldDB" id="A0AAV1C8Z2"/>
<keyword evidence="4" id="KW-1185">Reference proteome</keyword>
<accession>A0AAV1C8Z2</accession>
<name>A0AAV1C8Z2_OLDCO</name>
<gene>
    <name evidence="3" type="ORF">OLC1_LOCUS3838</name>
</gene>
<keyword evidence="2" id="KW-1133">Transmembrane helix</keyword>
<dbReference type="InterPro" id="IPR038789">
    <property type="entry name" value="LPA2-like"/>
</dbReference>
<evidence type="ECO:0000313" key="4">
    <source>
        <dbReference type="Proteomes" id="UP001161247"/>
    </source>
</evidence>
<dbReference type="GO" id="GO:0009507">
    <property type="term" value="C:chloroplast"/>
    <property type="evidence" value="ECO:0007669"/>
    <property type="project" value="TreeGrafter"/>
</dbReference>